<keyword evidence="3" id="KW-1185">Reference proteome</keyword>
<dbReference type="EMBL" id="JYDH01000007">
    <property type="protein sequence ID" value="KRY41569.1"/>
    <property type="molecule type" value="Genomic_DNA"/>
</dbReference>
<evidence type="ECO:0000256" key="1">
    <source>
        <dbReference type="SAM" id="MobiDB-lite"/>
    </source>
</evidence>
<name>A0A0V1BXE5_TRISP</name>
<organism evidence="2 3">
    <name type="scientific">Trichinella spiralis</name>
    <name type="common">Trichina worm</name>
    <dbReference type="NCBI Taxonomy" id="6334"/>
    <lineage>
        <taxon>Eukaryota</taxon>
        <taxon>Metazoa</taxon>
        <taxon>Ecdysozoa</taxon>
        <taxon>Nematoda</taxon>
        <taxon>Enoplea</taxon>
        <taxon>Dorylaimia</taxon>
        <taxon>Trichinellida</taxon>
        <taxon>Trichinellidae</taxon>
        <taxon>Trichinella</taxon>
    </lineage>
</organism>
<comment type="caution">
    <text evidence="2">The sequence shown here is derived from an EMBL/GenBank/DDBJ whole genome shotgun (WGS) entry which is preliminary data.</text>
</comment>
<dbReference type="OrthoDB" id="10298820at2759"/>
<proteinExistence type="predicted"/>
<gene>
    <name evidence="2" type="ORF">T01_6995</name>
</gene>
<protein>
    <submittedName>
        <fullName evidence="2">Uncharacterized protein</fullName>
    </submittedName>
</protein>
<sequence length="71" mass="8004">MHQNNGDQYSNLKESASTLYICHNSGGQLLTTRQNEMFLTAWLFKSMQPHRPSGCTTKPFIESGSQRFGPP</sequence>
<dbReference type="Proteomes" id="UP000054776">
    <property type="component" value="Unassembled WGS sequence"/>
</dbReference>
<dbReference type="InParanoid" id="A0A0V1BXE5"/>
<evidence type="ECO:0000313" key="3">
    <source>
        <dbReference type="Proteomes" id="UP000054776"/>
    </source>
</evidence>
<feature type="region of interest" description="Disordered" evidence="1">
    <location>
        <begin position="51"/>
        <end position="71"/>
    </location>
</feature>
<reference evidence="2 3" key="1">
    <citation type="submission" date="2015-01" db="EMBL/GenBank/DDBJ databases">
        <title>Evolution of Trichinella species and genotypes.</title>
        <authorList>
            <person name="Korhonen P.K."/>
            <person name="Edoardo P."/>
            <person name="Giuseppe L.R."/>
            <person name="Gasser R.B."/>
        </authorList>
    </citation>
    <scope>NUCLEOTIDE SEQUENCE [LARGE SCALE GENOMIC DNA]</scope>
    <source>
        <strain evidence="2">ISS3</strain>
    </source>
</reference>
<evidence type="ECO:0000313" key="2">
    <source>
        <dbReference type="EMBL" id="KRY41569.1"/>
    </source>
</evidence>
<dbReference type="AlphaFoldDB" id="A0A0V1BXE5"/>
<accession>A0A0V1BXE5</accession>